<organism evidence="21 22">
    <name type="scientific">Dissophora globulifera</name>
    <dbReference type="NCBI Taxonomy" id="979702"/>
    <lineage>
        <taxon>Eukaryota</taxon>
        <taxon>Fungi</taxon>
        <taxon>Fungi incertae sedis</taxon>
        <taxon>Mucoromycota</taxon>
        <taxon>Mortierellomycotina</taxon>
        <taxon>Mortierellomycetes</taxon>
        <taxon>Mortierellales</taxon>
        <taxon>Mortierellaceae</taxon>
        <taxon>Dissophora</taxon>
    </lineage>
</organism>
<accession>A0A9P6UYV8</accession>
<evidence type="ECO:0000256" key="2">
    <source>
        <dbReference type="ARBA" id="ARBA00006024"/>
    </source>
</evidence>
<dbReference type="Gene3D" id="3.30.70.100">
    <property type="match status" value="3"/>
</dbReference>
<dbReference type="InterPro" id="IPR023298">
    <property type="entry name" value="ATPase_P-typ_TM_dom_sf"/>
</dbReference>
<evidence type="ECO:0000256" key="4">
    <source>
        <dbReference type="ARBA" id="ARBA00022448"/>
    </source>
</evidence>
<dbReference type="SFLD" id="SFLDG00002">
    <property type="entry name" value="C1.7:_P-type_atpase_like"/>
    <property type="match status" value="1"/>
</dbReference>
<keyword evidence="13 18" id="KW-1133">Transmembrane helix</keyword>
<feature type="transmembrane region" description="Helical" evidence="18">
    <location>
        <begin position="654"/>
        <end position="675"/>
    </location>
</feature>
<dbReference type="PROSITE" id="PS01047">
    <property type="entry name" value="HMA_1"/>
    <property type="match status" value="3"/>
</dbReference>
<protein>
    <recommendedName>
        <fullName evidence="3">P-type Cu(+) transporter</fullName>
        <ecNumber evidence="3">7.2.2.8</ecNumber>
    </recommendedName>
    <alternativeName>
        <fullName evidence="17">Cu(2+)-ATPase</fullName>
    </alternativeName>
</protein>
<evidence type="ECO:0000256" key="14">
    <source>
        <dbReference type="ARBA" id="ARBA00023008"/>
    </source>
</evidence>
<keyword evidence="4" id="KW-0813">Transport</keyword>
<dbReference type="InterPro" id="IPR023214">
    <property type="entry name" value="HAD_sf"/>
</dbReference>
<dbReference type="InterPro" id="IPR036163">
    <property type="entry name" value="HMA_dom_sf"/>
</dbReference>
<feature type="transmembrane region" description="Helical" evidence="18">
    <location>
        <begin position="998"/>
        <end position="1021"/>
    </location>
</feature>
<dbReference type="InterPro" id="IPR023299">
    <property type="entry name" value="ATPase_P-typ_cyto_dom_N"/>
</dbReference>
<evidence type="ECO:0000256" key="17">
    <source>
        <dbReference type="ARBA" id="ARBA00080126"/>
    </source>
</evidence>
<dbReference type="PROSITE" id="PS00154">
    <property type="entry name" value="ATPASE_E1_E2"/>
    <property type="match status" value="1"/>
</dbReference>
<dbReference type="InterPro" id="IPR001757">
    <property type="entry name" value="P_typ_ATPase"/>
</dbReference>
<dbReference type="GO" id="GO:0043682">
    <property type="term" value="F:P-type divalent copper transporter activity"/>
    <property type="evidence" value="ECO:0007669"/>
    <property type="project" value="TreeGrafter"/>
</dbReference>
<dbReference type="PANTHER" id="PTHR43520">
    <property type="entry name" value="ATP7, ISOFORM B"/>
    <property type="match status" value="1"/>
</dbReference>
<evidence type="ECO:0000256" key="10">
    <source>
        <dbReference type="ARBA" id="ARBA00022840"/>
    </source>
</evidence>
<feature type="compositionally biased region" description="Polar residues" evidence="19">
    <location>
        <begin position="157"/>
        <end position="166"/>
    </location>
</feature>
<keyword evidence="10 18" id="KW-0067">ATP-binding</keyword>
<keyword evidence="5 18" id="KW-0812">Transmembrane</keyword>
<name>A0A9P6UYV8_9FUNG</name>
<proteinExistence type="inferred from homology"/>
<evidence type="ECO:0000256" key="5">
    <source>
        <dbReference type="ARBA" id="ARBA00022692"/>
    </source>
</evidence>
<keyword evidence="9" id="KW-0187">Copper transport</keyword>
<dbReference type="InterPro" id="IPR059000">
    <property type="entry name" value="ATPase_P-type_domA"/>
</dbReference>
<dbReference type="GO" id="GO:0005507">
    <property type="term" value="F:copper ion binding"/>
    <property type="evidence" value="ECO:0007669"/>
    <property type="project" value="InterPro"/>
</dbReference>
<dbReference type="CDD" id="cd00371">
    <property type="entry name" value="HMA"/>
    <property type="match status" value="3"/>
</dbReference>
<evidence type="ECO:0000256" key="8">
    <source>
        <dbReference type="ARBA" id="ARBA00022741"/>
    </source>
</evidence>
<dbReference type="GO" id="GO:0016887">
    <property type="term" value="F:ATP hydrolysis activity"/>
    <property type="evidence" value="ECO:0007669"/>
    <property type="project" value="InterPro"/>
</dbReference>
<dbReference type="InterPro" id="IPR008250">
    <property type="entry name" value="ATPase_P-typ_transduc_dom_A_sf"/>
</dbReference>
<dbReference type="SFLD" id="SFLDF00027">
    <property type="entry name" value="p-type_atpase"/>
    <property type="match status" value="1"/>
</dbReference>
<dbReference type="PRINTS" id="PR00942">
    <property type="entry name" value="CUATPASEI"/>
</dbReference>
<dbReference type="InterPro" id="IPR017969">
    <property type="entry name" value="Heavy-metal-associated_CS"/>
</dbReference>
<dbReference type="FunFam" id="2.70.150.10:FF:000002">
    <property type="entry name" value="Copper-transporting ATPase 1, putative"/>
    <property type="match status" value="1"/>
</dbReference>
<evidence type="ECO:0000256" key="18">
    <source>
        <dbReference type="RuleBase" id="RU362081"/>
    </source>
</evidence>
<dbReference type="Pfam" id="PF00122">
    <property type="entry name" value="E1-E2_ATPase"/>
    <property type="match status" value="1"/>
</dbReference>
<dbReference type="GO" id="GO:0016020">
    <property type="term" value="C:membrane"/>
    <property type="evidence" value="ECO:0007669"/>
    <property type="project" value="UniProtKB-SubCell"/>
</dbReference>
<feature type="transmembrane region" description="Helical" evidence="18">
    <location>
        <begin position="381"/>
        <end position="402"/>
    </location>
</feature>
<dbReference type="Pfam" id="PF00403">
    <property type="entry name" value="HMA"/>
    <property type="match status" value="3"/>
</dbReference>
<dbReference type="InterPro" id="IPR044492">
    <property type="entry name" value="P_typ_ATPase_HD_dom"/>
</dbReference>
<dbReference type="SUPFAM" id="SSF81660">
    <property type="entry name" value="Metal cation-transporting ATPase, ATP-binding domain N"/>
    <property type="match status" value="1"/>
</dbReference>
<evidence type="ECO:0000256" key="7">
    <source>
        <dbReference type="ARBA" id="ARBA00022737"/>
    </source>
</evidence>
<dbReference type="FunFam" id="3.30.70.100:FF:000001">
    <property type="entry name" value="ATPase copper transporting beta"/>
    <property type="match status" value="2"/>
</dbReference>
<dbReference type="Gene3D" id="3.40.1110.10">
    <property type="entry name" value="Calcium-transporting ATPase, cytoplasmic domain N"/>
    <property type="match status" value="1"/>
</dbReference>
<dbReference type="GO" id="GO:0055070">
    <property type="term" value="P:copper ion homeostasis"/>
    <property type="evidence" value="ECO:0007669"/>
    <property type="project" value="TreeGrafter"/>
</dbReference>
<dbReference type="InterPro" id="IPR006121">
    <property type="entry name" value="HMA_dom"/>
</dbReference>
<dbReference type="Proteomes" id="UP000738325">
    <property type="component" value="Unassembled WGS sequence"/>
</dbReference>
<evidence type="ECO:0000259" key="20">
    <source>
        <dbReference type="PROSITE" id="PS50846"/>
    </source>
</evidence>
<evidence type="ECO:0000256" key="19">
    <source>
        <dbReference type="SAM" id="MobiDB-lite"/>
    </source>
</evidence>
<keyword evidence="16 18" id="KW-0472">Membrane</keyword>
<dbReference type="Gene3D" id="2.70.150.10">
    <property type="entry name" value="Calcium-transporting ATPase, cytoplasmic transduction domain A"/>
    <property type="match status" value="1"/>
</dbReference>
<keyword evidence="8 18" id="KW-0547">Nucleotide-binding</keyword>
<dbReference type="EC" id="7.2.2.8" evidence="3"/>
<dbReference type="InterPro" id="IPR036412">
    <property type="entry name" value="HAD-like_sf"/>
</dbReference>
<dbReference type="EMBL" id="JAAAIP010000071">
    <property type="protein sequence ID" value="KAG0326863.1"/>
    <property type="molecule type" value="Genomic_DNA"/>
</dbReference>
<keyword evidence="11" id="KW-0460">Magnesium</keyword>
<dbReference type="PROSITE" id="PS50846">
    <property type="entry name" value="HMA_2"/>
    <property type="match status" value="3"/>
</dbReference>
<dbReference type="CDD" id="cd02094">
    <property type="entry name" value="P-type_ATPase_Cu-like"/>
    <property type="match status" value="1"/>
</dbReference>
<dbReference type="FunFam" id="3.30.70.100:FF:000043">
    <property type="entry name" value="Copper-transporting ATPase 2"/>
    <property type="match status" value="1"/>
</dbReference>
<gene>
    <name evidence="21" type="ORF">BGZ99_008870</name>
</gene>
<dbReference type="SUPFAM" id="SSF56784">
    <property type="entry name" value="HAD-like"/>
    <property type="match status" value="1"/>
</dbReference>
<keyword evidence="6 18" id="KW-0479">Metal-binding</keyword>
<dbReference type="InterPro" id="IPR027256">
    <property type="entry name" value="P-typ_ATPase_IB"/>
</dbReference>
<feature type="transmembrane region" description="Helical" evidence="18">
    <location>
        <begin position="423"/>
        <end position="442"/>
    </location>
</feature>
<dbReference type="InterPro" id="IPR018303">
    <property type="entry name" value="ATPase_P-typ_P_site"/>
</dbReference>
<comment type="subcellular location">
    <subcellularLocation>
        <location evidence="1">Endomembrane system</location>
        <topology evidence="1">Multi-pass membrane protein</topology>
    </subcellularLocation>
    <subcellularLocation>
        <location evidence="18">Membrane</location>
    </subcellularLocation>
</comment>
<dbReference type="NCBIfam" id="TIGR01494">
    <property type="entry name" value="ATPase_P-type"/>
    <property type="match status" value="2"/>
</dbReference>
<dbReference type="SFLD" id="SFLDS00003">
    <property type="entry name" value="Haloacid_Dehalogenase"/>
    <property type="match status" value="1"/>
</dbReference>
<dbReference type="NCBIfam" id="TIGR00003">
    <property type="entry name" value="copper ion binding protein"/>
    <property type="match status" value="3"/>
</dbReference>
<evidence type="ECO:0000256" key="12">
    <source>
        <dbReference type="ARBA" id="ARBA00022967"/>
    </source>
</evidence>
<dbReference type="GO" id="GO:0012505">
    <property type="term" value="C:endomembrane system"/>
    <property type="evidence" value="ECO:0007669"/>
    <property type="project" value="UniProtKB-SubCell"/>
</dbReference>
<feature type="region of interest" description="Disordered" evidence="19">
    <location>
        <begin position="125"/>
        <end position="176"/>
    </location>
</feature>
<feature type="domain" description="HMA" evidence="20">
    <location>
        <begin position="42"/>
        <end position="108"/>
    </location>
</feature>
<evidence type="ECO:0000313" key="22">
    <source>
        <dbReference type="Proteomes" id="UP000738325"/>
    </source>
</evidence>
<keyword evidence="7" id="KW-0677">Repeat</keyword>
<dbReference type="PRINTS" id="PR00119">
    <property type="entry name" value="CATATPASE"/>
</dbReference>
<dbReference type="AlphaFoldDB" id="A0A9P6UYV8"/>
<evidence type="ECO:0000313" key="21">
    <source>
        <dbReference type="EMBL" id="KAG0326863.1"/>
    </source>
</evidence>
<dbReference type="NCBIfam" id="TIGR01525">
    <property type="entry name" value="ATPase-IB_hvy"/>
    <property type="match status" value="1"/>
</dbReference>
<keyword evidence="15" id="KW-0406">Ion transport</keyword>
<evidence type="ECO:0000256" key="6">
    <source>
        <dbReference type="ARBA" id="ARBA00022723"/>
    </source>
</evidence>
<feature type="domain" description="HMA" evidence="20">
    <location>
        <begin position="183"/>
        <end position="249"/>
    </location>
</feature>
<feature type="domain" description="HMA" evidence="20">
    <location>
        <begin position="257"/>
        <end position="323"/>
    </location>
</feature>
<feature type="transmembrane region" description="Helical" evidence="18">
    <location>
        <begin position="612"/>
        <end position="634"/>
    </location>
</feature>
<evidence type="ECO:0000256" key="3">
    <source>
        <dbReference type="ARBA" id="ARBA00012517"/>
    </source>
</evidence>
<evidence type="ECO:0000256" key="1">
    <source>
        <dbReference type="ARBA" id="ARBA00004127"/>
    </source>
</evidence>
<dbReference type="FunFam" id="3.40.50.1000:FF:000144">
    <property type="entry name" value="copper-transporting ATPase 1 isoform X2"/>
    <property type="match status" value="1"/>
</dbReference>
<evidence type="ECO:0000256" key="16">
    <source>
        <dbReference type="ARBA" id="ARBA00023136"/>
    </source>
</evidence>
<dbReference type="PANTHER" id="PTHR43520:SF8">
    <property type="entry name" value="P-TYPE CU(+) TRANSPORTER"/>
    <property type="match status" value="1"/>
</dbReference>
<feature type="transmembrane region" description="Helical" evidence="18">
    <location>
        <begin position="448"/>
        <end position="468"/>
    </location>
</feature>
<keyword evidence="22" id="KW-1185">Reference proteome</keyword>
<evidence type="ECO:0000256" key="9">
    <source>
        <dbReference type="ARBA" id="ARBA00022796"/>
    </source>
</evidence>
<keyword evidence="14" id="KW-0186">Copper</keyword>
<dbReference type="OrthoDB" id="432719at2759"/>
<dbReference type="SUPFAM" id="SSF81653">
    <property type="entry name" value="Calcium ATPase, transduction domain A"/>
    <property type="match status" value="1"/>
</dbReference>
<evidence type="ECO:0000256" key="11">
    <source>
        <dbReference type="ARBA" id="ARBA00022842"/>
    </source>
</evidence>
<comment type="caution">
    <text evidence="21">The sequence shown here is derived from an EMBL/GenBank/DDBJ whole genome shotgun (WGS) entry which is preliminary data.</text>
</comment>
<dbReference type="SUPFAM" id="SSF81665">
    <property type="entry name" value="Calcium ATPase, transmembrane domain M"/>
    <property type="match status" value="1"/>
</dbReference>
<feature type="transmembrane region" description="Helical" evidence="18">
    <location>
        <begin position="348"/>
        <end position="369"/>
    </location>
</feature>
<comment type="similarity">
    <text evidence="2 18">Belongs to the cation transport ATPase (P-type) (TC 3.A.3) family. Type IB subfamily.</text>
</comment>
<feature type="transmembrane region" description="Helical" evidence="18">
    <location>
        <begin position="1027"/>
        <end position="1046"/>
    </location>
</feature>
<sequence length="1122" mass="120375">MVAEDQQNLLLFDGTTDWDEFEQRVEQSLVAEQEQQQQQQSGKIILPVLGMTCMSCVNAITSVLSSAPGIMDVKVSLKEEQAAVEYDPAEISAAQIKEAIEDCGFDVPFDTDALSASPAASSLLTQPGAGSKITASPSTPIPSKHKSSKNPARAASPSFTSASQKPHATFSKAIDQSSHQSIKTAQLSIHGMTCASCVASIEKTLKGAPGLVSIKVALLAERATIEYIEGETTPHEIADQIDDIGFEAAPIAERLQDTVDLQIFGMTCASCVNSIEGELRKMPGILSVSVSLTLQSAKVEYDNQTLGIRDIVERINDMGFDALLAERNHNAQLESLGRAKEITEWRRALITSCSFAVPVFFIAMIFPMFSWGRAFYNMPVVFGLVLGDVLTCMLTIPVQFGVGRRFMVSAYKSIKHGVATMDVLVSLGTLSAFSFSSFSMIYCMFDRTYMASVFFDTSTMLIAFVTLGRYLENMAKGKTSVALSKLLCLTPSTCTIYVLDPKTGERVSEKQIPSELVQKGDLIKVVPGDKIPTDGVLVAGQSTVDESMVTGEVEPITKRVGSSVIGGTVNGLGTFDMEATRVGSETALAQIVQLVEDAQTSKAPIQAHADMVAGYFVPVVIFLAMLTFVVWMVVSHVVVADHLPRMFSMEPSKFVACLKLCISVIVVACPCALGLSTPTAVMVGTGIGAQNGILIKSGNALEAAHKITKVVFDKTGTLTLGKLEVASWSLQKPKDGAMPSSSSQSVLDSLTNEDMLMLVGAAESSSEHPLGRAIGQYAQTKLGVASFNATVANFMSSTGQGIECTVTLPSVVSSKEIRVVVGNRSWLNDRQVQMPSSLTAEQSHQERAGRTTVLVAMNGLFMGFISLSDTIKPEAAKTVARLQRMGIQVAMVTGDQPLVAQVIASECGIQEVHAGVSPNGKTTIVSTMQAQKHCVAMIGDGINDSPALAQSDLGIALVSGTDIAMEAADMVLMRGDLTDVVAAIDLCRTIFRRIRYNFAWACIYNLLGVPVAMGVFLPWGYHLHPMVAGLMMAFSSVSVVVSSLMLKNWRKPRVLDESELAEEQDIRERLMSKKEAMMRDHWNFQFGGHLSKGGSATGGGLFGTGYMPVGAMDEEAEMEEFV</sequence>
<dbReference type="SUPFAM" id="SSF55008">
    <property type="entry name" value="HMA, heavy metal-associated domain"/>
    <property type="match status" value="3"/>
</dbReference>
<dbReference type="Pfam" id="PF00702">
    <property type="entry name" value="Hydrolase"/>
    <property type="match status" value="1"/>
</dbReference>
<dbReference type="Gene3D" id="3.40.50.1000">
    <property type="entry name" value="HAD superfamily/HAD-like"/>
    <property type="match status" value="1"/>
</dbReference>
<dbReference type="InterPro" id="IPR006122">
    <property type="entry name" value="HMA_Cu_ion-bd"/>
</dbReference>
<dbReference type="GO" id="GO:0140581">
    <property type="term" value="F:P-type monovalent copper transporter activity"/>
    <property type="evidence" value="ECO:0007669"/>
    <property type="project" value="UniProtKB-EC"/>
</dbReference>
<reference evidence="21" key="1">
    <citation type="journal article" date="2020" name="Fungal Divers.">
        <title>Resolving the Mortierellaceae phylogeny through synthesis of multi-gene phylogenetics and phylogenomics.</title>
        <authorList>
            <person name="Vandepol N."/>
            <person name="Liber J."/>
            <person name="Desiro A."/>
            <person name="Na H."/>
            <person name="Kennedy M."/>
            <person name="Barry K."/>
            <person name="Grigoriev I.V."/>
            <person name="Miller A.N."/>
            <person name="O'Donnell K."/>
            <person name="Stajich J.E."/>
            <person name="Bonito G."/>
        </authorList>
    </citation>
    <scope>NUCLEOTIDE SEQUENCE</scope>
    <source>
        <strain evidence="21">REB-010B</strain>
    </source>
</reference>
<evidence type="ECO:0000256" key="15">
    <source>
        <dbReference type="ARBA" id="ARBA00023065"/>
    </source>
</evidence>
<keyword evidence="12" id="KW-1278">Translocase</keyword>
<dbReference type="GO" id="GO:0005524">
    <property type="term" value="F:ATP binding"/>
    <property type="evidence" value="ECO:0007669"/>
    <property type="project" value="UniProtKB-UniRule"/>
</dbReference>
<evidence type="ECO:0000256" key="13">
    <source>
        <dbReference type="ARBA" id="ARBA00022989"/>
    </source>
</evidence>